<proteinExistence type="predicted"/>
<comment type="caution">
    <text evidence="1">The sequence shown here is derived from an EMBL/GenBank/DDBJ whole genome shotgun (WGS) entry which is preliminary data.</text>
</comment>
<dbReference type="RefSeq" id="WP_013925622.1">
    <property type="nucleotide sequence ID" value="NZ_BAWW01000033.1"/>
</dbReference>
<evidence type="ECO:0000313" key="2">
    <source>
        <dbReference type="Proteomes" id="UP000031307"/>
    </source>
</evidence>
<gene>
    <name evidence="1" type="ORF">DB43_HI00230</name>
</gene>
<evidence type="ECO:0000313" key="1">
    <source>
        <dbReference type="EMBL" id="KIA76838.1"/>
    </source>
</evidence>
<accession>A0A0C1E9R6</accession>
<dbReference type="Proteomes" id="UP000031307">
    <property type="component" value="Unassembled WGS sequence"/>
</dbReference>
<organism evidence="1 2">
    <name type="scientific">Parachlamydia acanthamoebae</name>
    <dbReference type="NCBI Taxonomy" id="83552"/>
    <lineage>
        <taxon>Bacteria</taxon>
        <taxon>Pseudomonadati</taxon>
        <taxon>Chlamydiota</taxon>
        <taxon>Chlamydiia</taxon>
        <taxon>Parachlamydiales</taxon>
        <taxon>Parachlamydiaceae</taxon>
        <taxon>Parachlamydia</taxon>
    </lineage>
</organism>
<sequence>MNISDYNKKESSVNIFHDKLNTLFDFAEKKLETKPPGRFRKIANFFRREIPSDKIASTIAKYCNQNHDNLLTLDKDRAIEIVNKLKNRQIEIHKKSPKSITKQFDNYIKLIDRSEPGRDEKDKHILNLFRRKHK</sequence>
<dbReference type="EMBL" id="JSAM01000104">
    <property type="protein sequence ID" value="KIA76838.1"/>
    <property type="molecule type" value="Genomic_DNA"/>
</dbReference>
<name>A0A0C1E9R6_9BACT</name>
<dbReference type="PATRIC" id="fig|83552.4.peg.2049"/>
<dbReference type="AlphaFoldDB" id="A0A0C1E9R6"/>
<protein>
    <submittedName>
        <fullName evidence="1">Uncharacterized protein</fullName>
    </submittedName>
</protein>
<reference evidence="1 2" key="1">
    <citation type="journal article" date="2014" name="Mol. Biol. Evol.">
        <title>Massive expansion of Ubiquitination-related gene families within the Chlamydiae.</title>
        <authorList>
            <person name="Domman D."/>
            <person name="Collingro A."/>
            <person name="Lagkouvardos I."/>
            <person name="Gehre L."/>
            <person name="Weinmaier T."/>
            <person name="Rattei T."/>
            <person name="Subtil A."/>
            <person name="Horn M."/>
        </authorList>
    </citation>
    <scope>NUCLEOTIDE SEQUENCE [LARGE SCALE GENOMIC DNA]</scope>
    <source>
        <strain evidence="1 2">OEW1</strain>
    </source>
</reference>